<evidence type="ECO:0000313" key="2">
    <source>
        <dbReference type="Proteomes" id="UP000324800"/>
    </source>
</evidence>
<sequence length="67" mass="7676">MLDLGEISSRIMRAISSRLMQVLSKLKMDGDLHMLDVVLRHDEMQGLPNFLYRYLTQQSGMSTMSSV</sequence>
<gene>
    <name evidence="1" type="ORF">EZS28_048338</name>
</gene>
<evidence type="ECO:0000313" key="1">
    <source>
        <dbReference type="EMBL" id="KAA6356136.1"/>
    </source>
</evidence>
<organism evidence="1 2">
    <name type="scientific">Streblomastix strix</name>
    <dbReference type="NCBI Taxonomy" id="222440"/>
    <lineage>
        <taxon>Eukaryota</taxon>
        <taxon>Metamonada</taxon>
        <taxon>Preaxostyla</taxon>
        <taxon>Oxymonadida</taxon>
        <taxon>Streblomastigidae</taxon>
        <taxon>Streblomastix</taxon>
    </lineage>
</organism>
<comment type="caution">
    <text evidence="1">The sequence shown here is derived from an EMBL/GenBank/DDBJ whole genome shotgun (WGS) entry which is preliminary data.</text>
</comment>
<dbReference type="EMBL" id="SNRW01033483">
    <property type="protein sequence ID" value="KAA6356136.1"/>
    <property type="molecule type" value="Genomic_DNA"/>
</dbReference>
<dbReference type="AlphaFoldDB" id="A0A5J4TCI1"/>
<reference evidence="1 2" key="1">
    <citation type="submission" date="2019-03" db="EMBL/GenBank/DDBJ databases">
        <title>Single cell metagenomics reveals metabolic interactions within the superorganism composed of flagellate Streblomastix strix and complex community of Bacteroidetes bacteria on its surface.</title>
        <authorList>
            <person name="Treitli S.C."/>
            <person name="Kolisko M."/>
            <person name="Husnik F."/>
            <person name="Keeling P."/>
            <person name="Hampl V."/>
        </authorList>
    </citation>
    <scope>NUCLEOTIDE SEQUENCE [LARGE SCALE GENOMIC DNA]</scope>
    <source>
        <strain evidence="1">ST1C</strain>
    </source>
</reference>
<dbReference type="Proteomes" id="UP000324800">
    <property type="component" value="Unassembled WGS sequence"/>
</dbReference>
<name>A0A5J4TCI1_9EUKA</name>
<protein>
    <submittedName>
        <fullName evidence="1">Uncharacterized protein</fullName>
    </submittedName>
</protein>
<proteinExistence type="predicted"/>
<accession>A0A5J4TCI1</accession>